<dbReference type="InterPro" id="IPR011989">
    <property type="entry name" value="ARM-like"/>
</dbReference>
<feature type="compositionally biased region" description="Basic and acidic residues" evidence="6">
    <location>
        <begin position="795"/>
        <end position="804"/>
    </location>
</feature>
<organism evidence="8 9">
    <name type="scientific">Pisum sativum</name>
    <name type="common">Garden pea</name>
    <name type="synonym">Lathyrus oleraceus</name>
    <dbReference type="NCBI Taxonomy" id="3888"/>
    <lineage>
        <taxon>Eukaryota</taxon>
        <taxon>Viridiplantae</taxon>
        <taxon>Streptophyta</taxon>
        <taxon>Embryophyta</taxon>
        <taxon>Tracheophyta</taxon>
        <taxon>Spermatophyta</taxon>
        <taxon>Magnoliopsida</taxon>
        <taxon>eudicotyledons</taxon>
        <taxon>Gunneridae</taxon>
        <taxon>Pentapetalae</taxon>
        <taxon>rosids</taxon>
        <taxon>fabids</taxon>
        <taxon>Fabales</taxon>
        <taxon>Fabaceae</taxon>
        <taxon>Papilionoideae</taxon>
        <taxon>50 kb inversion clade</taxon>
        <taxon>NPAAA clade</taxon>
        <taxon>Hologalegina</taxon>
        <taxon>IRL clade</taxon>
        <taxon>Fabeae</taxon>
        <taxon>Lathyrus</taxon>
    </lineage>
</organism>
<feature type="compositionally biased region" description="Polar residues" evidence="6">
    <location>
        <begin position="319"/>
        <end position="328"/>
    </location>
</feature>
<gene>
    <name evidence="8" type="ORF">KIW84_024604</name>
</gene>
<feature type="domain" description="U-box" evidence="7">
    <location>
        <begin position="334"/>
        <end position="408"/>
    </location>
</feature>
<dbReference type="GO" id="GO:0016567">
    <property type="term" value="P:protein ubiquitination"/>
    <property type="evidence" value="ECO:0007669"/>
    <property type="project" value="InterPro"/>
</dbReference>
<reference evidence="8 9" key="1">
    <citation type="journal article" date="2022" name="Nat. Genet.">
        <title>Improved pea reference genome and pan-genome highlight genomic features and evolutionary characteristics.</title>
        <authorList>
            <person name="Yang T."/>
            <person name="Liu R."/>
            <person name="Luo Y."/>
            <person name="Hu S."/>
            <person name="Wang D."/>
            <person name="Wang C."/>
            <person name="Pandey M.K."/>
            <person name="Ge S."/>
            <person name="Xu Q."/>
            <person name="Li N."/>
            <person name="Li G."/>
            <person name="Huang Y."/>
            <person name="Saxena R.K."/>
            <person name="Ji Y."/>
            <person name="Li M."/>
            <person name="Yan X."/>
            <person name="He Y."/>
            <person name="Liu Y."/>
            <person name="Wang X."/>
            <person name="Xiang C."/>
            <person name="Varshney R.K."/>
            <person name="Ding H."/>
            <person name="Gao S."/>
            <person name="Zong X."/>
        </authorList>
    </citation>
    <scope>NUCLEOTIDE SEQUENCE [LARGE SCALE GENOMIC DNA]</scope>
    <source>
        <strain evidence="8 9">cv. Zhongwan 6</strain>
    </source>
</reference>
<dbReference type="PROSITE" id="PS51698">
    <property type="entry name" value="U_BOX"/>
    <property type="match status" value="1"/>
</dbReference>
<evidence type="ECO:0000256" key="6">
    <source>
        <dbReference type="SAM" id="MobiDB-lite"/>
    </source>
</evidence>
<comment type="catalytic activity">
    <reaction evidence="1">
        <text>S-ubiquitinyl-[E2 ubiquitin-conjugating enzyme]-L-cysteine + [acceptor protein]-L-lysine = [E2 ubiquitin-conjugating enzyme]-L-cysteine + N(6)-ubiquitinyl-[acceptor protein]-L-lysine.</text>
        <dbReference type="EC" id="2.3.2.27"/>
    </reaction>
</comment>
<evidence type="ECO:0000256" key="4">
    <source>
        <dbReference type="ARBA" id="ARBA00022679"/>
    </source>
</evidence>
<dbReference type="Gene3D" id="3.30.40.10">
    <property type="entry name" value="Zinc/RING finger domain, C3HC4 (zinc finger)"/>
    <property type="match status" value="1"/>
</dbReference>
<dbReference type="SUPFAM" id="SSF48371">
    <property type="entry name" value="ARM repeat"/>
    <property type="match status" value="1"/>
</dbReference>
<dbReference type="PROSITE" id="PS51257">
    <property type="entry name" value="PROKAR_LIPOPROTEIN"/>
    <property type="match status" value="1"/>
</dbReference>
<dbReference type="EC" id="2.3.2.27" evidence="3"/>
<dbReference type="Gene3D" id="1.25.10.10">
    <property type="entry name" value="Leucine-rich Repeat Variant"/>
    <property type="match status" value="1"/>
</dbReference>
<evidence type="ECO:0000256" key="3">
    <source>
        <dbReference type="ARBA" id="ARBA00012483"/>
    </source>
</evidence>
<sequence>MVIRYPNTLTRLSFLETPPPHTNHSLSFSFSCFLSFHFNIILSLSLLQNTHHNFSCRILLLLMRTTSGEIVETLPRSFQVHSKICMELMRILDDIMRIFPDIEEARPRCSSGIESLVYLNNAIEKAKLLLQHCSECSKLYLAVTGDTVLLRCQKAKKSLEQSLIPIQGMVPVVLAVEVSRIIDDLECATFVLDSAEEEAGKVLTELLQQGTSNLDSVEDFELKALQFAAPRLNITSQRALLIEGRSIKKLLDKIGPNDQKKKSILRYLMHLLKKHGKSMVVGEHVEKAYSRSKEPTAKDNNSSRHSLRSHRVEPDPSSKYDQYGTQTSELDKGIPPEEYKCPISSRLMYDPVIIASGVTYERMWIKKWFNEGKTTCPKTKDELPHMTLTPNVAMKDLISKWCKNNGVSIPDPSRHTEDFQMLDASITSIKSLGSYFNDLNLPLDLSIMSLGSLDTSFNSDTLRGKTNPDLNLMMSKASEDSHKHGAHAPEIHDTDLMLLPKLHDLQWDSQCKVIEDLKDHLKSNSQAISFMSAENLVEPLVRFLSNANDLQDVKALRSGTQLLLEFVNSCRNGMDNLCEDTFIMLASLLNSEVIGEVLAIMEELSGDGNSRAKIAASSALTSVIKLLDSDNKEFQHRAIRILYNFSFNSEVCPHMLSLNCIQKLLPFFKDRAVLRYCIYILKNICDTEEGINSIAETKGCIASIAEILETGSNEEQEHALSVLLSLCSCSKSVDYCKLILDEEIIAPLFYISQNGNDKGKESALELLHLLRDVKYVENENNRSSQPITNTTFEDSNSHTEENRSSKRSQFLKKLGLFSKPSSHASKTKK</sequence>
<dbReference type="SUPFAM" id="SSF57850">
    <property type="entry name" value="RING/U-box"/>
    <property type="match status" value="1"/>
</dbReference>
<evidence type="ECO:0000256" key="5">
    <source>
        <dbReference type="ARBA" id="ARBA00022786"/>
    </source>
</evidence>
<name>A0A9D5B7X8_PEA</name>
<dbReference type="InterPro" id="IPR045210">
    <property type="entry name" value="RING-Ubox_PUB"/>
</dbReference>
<evidence type="ECO:0000259" key="7">
    <source>
        <dbReference type="PROSITE" id="PS51698"/>
    </source>
</evidence>
<dbReference type="CDD" id="cd16664">
    <property type="entry name" value="RING-Ubox_PUB"/>
    <property type="match status" value="1"/>
</dbReference>
<evidence type="ECO:0000256" key="2">
    <source>
        <dbReference type="ARBA" id="ARBA00004906"/>
    </source>
</evidence>
<feature type="compositionally biased region" description="Basic and acidic residues" evidence="6">
    <location>
        <begin position="288"/>
        <end position="297"/>
    </location>
</feature>
<dbReference type="Proteomes" id="UP001058974">
    <property type="component" value="Chromosome 2"/>
</dbReference>
<evidence type="ECO:0000313" key="9">
    <source>
        <dbReference type="Proteomes" id="UP001058974"/>
    </source>
</evidence>
<comment type="caution">
    <text evidence="8">The sequence shown here is derived from an EMBL/GenBank/DDBJ whole genome shotgun (WGS) entry which is preliminary data.</text>
</comment>
<dbReference type="InterPro" id="IPR013083">
    <property type="entry name" value="Znf_RING/FYVE/PHD"/>
</dbReference>
<dbReference type="GO" id="GO:0061630">
    <property type="term" value="F:ubiquitin protein ligase activity"/>
    <property type="evidence" value="ECO:0007669"/>
    <property type="project" value="UniProtKB-EC"/>
</dbReference>
<dbReference type="Gramene" id="Psat02G0460400-T1">
    <property type="protein sequence ID" value="KAI5438937.1"/>
    <property type="gene ID" value="KIW84_024604"/>
</dbReference>
<feature type="compositionally biased region" description="Polar residues" evidence="6">
    <location>
        <begin position="781"/>
        <end position="794"/>
    </location>
</feature>
<dbReference type="InterPro" id="IPR016024">
    <property type="entry name" value="ARM-type_fold"/>
</dbReference>
<dbReference type="PANTHER" id="PTHR23315:SF240">
    <property type="entry name" value="U-BOX DOMAIN-CONTAINING PROTEIN 5"/>
    <property type="match status" value="1"/>
</dbReference>
<dbReference type="InterPro" id="IPR003613">
    <property type="entry name" value="Ubox_domain"/>
</dbReference>
<keyword evidence="9" id="KW-1185">Reference proteome</keyword>
<proteinExistence type="predicted"/>
<comment type="pathway">
    <text evidence="2">Protein modification; protein ubiquitination.</text>
</comment>
<dbReference type="Pfam" id="PF25598">
    <property type="entry name" value="ARM_PUB"/>
    <property type="match status" value="1"/>
</dbReference>
<accession>A0A9D5B7X8</accession>
<evidence type="ECO:0000256" key="1">
    <source>
        <dbReference type="ARBA" id="ARBA00000900"/>
    </source>
</evidence>
<dbReference type="SMART" id="SM00504">
    <property type="entry name" value="Ubox"/>
    <property type="match status" value="1"/>
</dbReference>
<dbReference type="InterPro" id="IPR058678">
    <property type="entry name" value="ARM_PUB"/>
</dbReference>
<dbReference type="EMBL" id="JAMSHJ010000002">
    <property type="protein sequence ID" value="KAI5438937.1"/>
    <property type="molecule type" value="Genomic_DNA"/>
</dbReference>
<keyword evidence="4" id="KW-0808">Transferase</keyword>
<evidence type="ECO:0000313" key="8">
    <source>
        <dbReference type="EMBL" id="KAI5438937.1"/>
    </source>
</evidence>
<protein>
    <recommendedName>
        <fullName evidence="3">RING-type E3 ubiquitin transferase</fullName>
        <ecNumber evidence="3">2.3.2.27</ecNumber>
    </recommendedName>
</protein>
<dbReference type="AlphaFoldDB" id="A0A9D5B7X8"/>
<keyword evidence="5" id="KW-0833">Ubl conjugation pathway</keyword>
<dbReference type="PANTHER" id="PTHR23315">
    <property type="entry name" value="U BOX DOMAIN-CONTAINING"/>
    <property type="match status" value="1"/>
</dbReference>
<feature type="region of interest" description="Disordered" evidence="6">
    <location>
        <begin position="780"/>
        <end position="808"/>
    </location>
</feature>
<feature type="region of interest" description="Disordered" evidence="6">
    <location>
        <begin position="288"/>
        <end position="335"/>
    </location>
</feature>
<dbReference type="Pfam" id="PF04564">
    <property type="entry name" value="U-box"/>
    <property type="match status" value="1"/>
</dbReference>